<keyword evidence="4 11" id="KW-0274">FAD</keyword>
<dbReference type="OrthoDB" id="7622990at2"/>
<evidence type="ECO:0000256" key="13">
    <source>
        <dbReference type="RuleBase" id="RU003691"/>
    </source>
</evidence>
<dbReference type="Gene3D" id="3.50.50.60">
    <property type="entry name" value="FAD/NAD(P)-binding domain"/>
    <property type="match status" value="2"/>
</dbReference>
<dbReference type="InterPro" id="IPR023753">
    <property type="entry name" value="FAD/NAD-binding_dom"/>
</dbReference>
<evidence type="ECO:0000256" key="14">
    <source>
        <dbReference type="RuleBase" id="RU365040"/>
    </source>
</evidence>
<dbReference type="Pfam" id="PF07992">
    <property type="entry name" value="Pyr_redox_2"/>
    <property type="match status" value="1"/>
</dbReference>
<dbReference type="InterPro" id="IPR036188">
    <property type="entry name" value="FAD/NAD-bd_sf"/>
</dbReference>
<dbReference type="EC" id="1.8.1.7" evidence="14"/>
<dbReference type="PRINTS" id="PR00411">
    <property type="entry name" value="PNDRDTASEI"/>
</dbReference>
<feature type="disulfide bond" description="Redox-active" evidence="12">
    <location>
        <begin position="44"/>
        <end position="49"/>
    </location>
</feature>
<dbReference type="InterPro" id="IPR012999">
    <property type="entry name" value="Pyr_OxRdtase_I_AS"/>
</dbReference>
<evidence type="ECO:0000256" key="4">
    <source>
        <dbReference type="ARBA" id="ARBA00022827"/>
    </source>
</evidence>
<name>A0A1G9PYP7_9PROT</name>
<evidence type="ECO:0000313" key="18">
    <source>
        <dbReference type="Proteomes" id="UP000199759"/>
    </source>
</evidence>
<keyword evidence="6 13" id="KW-0560">Oxidoreductase</keyword>
<evidence type="ECO:0000256" key="12">
    <source>
        <dbReference type="PIRSR" id="PIRSR000350-4"/>
    </source>
</evidence>
<feature type="binding site" evidence="11">
    <location>
        <position position="53"/>
    </location>
    <ligand>
        <name>FAD</name>
        <dbReference type="ChEBI" id="CHEBI:57692"/>
    </ligand>
</feature>
<dbReference type="PROSITE" id="PS00076">
    <property type="entry name" value="PYRIDINE_REDOX_1"/>
    <property type="match status" value="1"/>
</dbReference>
<dbReference type="InterPro" id="IPR001100">
    <property type="entry name" value="Pyr_nuc-diS_OxRdtase"/>
</dbReference>
<comment type="catalytic activity">
    <reaction evidence="9 14">
        <text>2 glutathione + NADP(+) = glutathione disulfide + NADPH + H(+)</text>
        <dbReference type="Rhea" id="RHEA:11740"/>
        <dbReference type="ChEBI" id="CHEBI:15378"/>
        <dbReference type="ChEBI" id="CHEBI:57783"/>
        <dbReference type="ChEBI" id="CHEBI:57925"/>
        <dbReference type="ChEBI" id="CHEBI:58297"/>
        <dbReference type="ChEBI" id="CHEBI:58349"/>
        <dbReference type="EC" id="1.8.1.7"/>
    </reaction>
</comment>
<evidence type="ECO:0000256" key="3">
    <source>
        <dbReference type="ARBA" id="ARBA00022630"/>
    </source>
</evidence>
<dbReference type="InterPro" id="IPR046952">
    <property type="entry name" value="GSHR/TRXR-like"/>
</dbReference>
<feature type="binding site" evidence="11">
    <location>
        <position position="307"/>
    </location>
    <ligand>
        <name>FAD</name>
        <dbReference type="ChEBI" id="CHEBI:57692"/>
    </ligand>
</feature>
<keyword evidence="5 14" id="KW-0521">NADP</keyword>
<dbReference type="GO" id="GO:0004362">
    <property type="term" value="F:glutathione-disulfide reductase (NADPH) activity"/>
    <property type="evidence" value="ECO:0007669"/>
    <property type="project" value="UniProtKB-EC"/>
</dbReference>
<dbReference type="Pfam" id="PF02852">
    <property type="entry name" value="Pyr_redox_dim"/>
    <property type="match status" value="1"/>
</dbReference>
<dbReference type="PANTHER" id="PTHR42737">
    <property type="entry name" value="GLUTATHIONE REDUCTASE"/>
    <property type="match status" value="1"/>
</dbReference>
<dbReference type="SUPFAM" id="SSF51905">
    <property type="entry name" value="FAD/NAD(P)-binding domain"/>
    <property type="match status" value="1"/>
</dbReference>
<keyword evidence="7" id="KW-1015">Disulfide bond</keyword>
<keyword evidence="11" id="KW-0520">NAD</keyword>
<comment type="subunit">
    <text evidence="2">Homodimer.</text>
</comment>
<dbReference type="RefSeq" id="WP_091767799.1">
    <property type="nucleotide sequence ID" value="NZ_FNHG01000004.1"/>
</dbReference>
<dbReference type="Proteomes" id="UP000199759">
    <property type="component" value="Unassembled WGS sequence"/>
</dbReference>
<dbReference type="STRING" id="144026.SAMN04488568_10490"/>
<dbReference type="GO" id="GO:0006749">
    <property type="term" value="P:glutathione metabolic process"/>
    <property type="evidence" value="ECO:0007669"/>
    <property type="project" value="InterPro"/>
</dbReference>
<dbReference type="NCBIfam" id="NF004776">
    <property type="entry name" value="PRK06116.1"/>
    <property type="match status" value="1"/>
</dbReference>
<dbReference type="NCBIfam" id="TIGR01424">
    <property type="entry name" value="gluta_reduc_2"/>
    <property type="match status" value="1"/>
</dbReference>
<accession>A0A1G9PYP7</accession>
<evidence type="ECO:0000256" key="7">
    <source>
        <dbReference type="ARBA" id="ARBA00023157"/>
    </source>
</evidence>
<comment type="similarity">
    <text evidence="1 13">Belongs to the class-I pyridine nucleotide-disulfide oxidoreductase family.</text>
</comment>
<dbReference type="GO" id="GO:0045454">
    <property type="term" value="P:cell redox homeostasis"/>
    <property type="evidence" value="ECO:0007669"/>
    <property type="project" value="InterPro"/>
</dbReference>
<organism evidence="17 18">
    <name type="scientific">Maricaulis salignorans</name>
    <dbReference type="NCBI Taxonomy" id="144026"/>
    <lineage>
        <taxon>Bacteria</taxon>
        <taxon>Pseudomonadati</taxon>
        <taxon>Pseudomonadota</taxon>
        <taxon>Alphaproteobacteria</taxon>
        <taxon>Maricaulales</taxon>
        <taxon>Maricaulaceae</taxon>
        <taxon>Maricaulis</taxon>
    </lineage>
</organism>
<comment type="function">
    <text evidence="14">Catalyzes the reduction of glutathione disulfide (GSSG) to reduced glutathione (GSH).</text>
</comment>
<feature type="active site" description="Proton acceptor" evidence="10">
    <location>
        <position position="440"/>
    </location>
</feature>
<dbReference type="Gene3D" id="3.30.390.30">
    <property type="match status" value="1"/>
</dbReference>
<feature type="domain" description="FAD/NAD(P)-binding" evidence="16">
    <location>
        <begin position="6"/>
        <end position="322"/>
    </location>
</feature>
<dbReference type="GO" id="GO:0005829">
    <property type="term" value="C:cytosol"/>
    <property type="evidence" value="ECO:0007669"/>
    <property type="project" value="TreeGrafter"/>
</dbReference>
<dbReference type="PRINTS" id="PR00368">
    <property type="entry name" value="FADPNR"/>
</dbReference>
<feature type="binding site" evidence="11">
    <location>
        <begin position="178"/>
        <end position="185"/>
    </location>
    <ligand>
        <name>NAD(+)</name>
        <dbReference type="ChEBI" id="CHEBI:57540"/>
    </ligand>
</feature>
<dbReference type="InterPro" id="IPR006324">
    <property type="entry name" value="GSHR"/>
</dbReference>
<evidence type="ECO:0000313" key="17">
    <source>
        <dbReference type="EMBL" id="SDM03908.1"/>
    </source>
</evidence>
<keyword evidence="3 13" id="KW-0285">Flavoprotein</keyword>
<evidence type="ECO:0000256" key="9">
    <source>
        <dbReference type="ARBA" id="ARBA00049142"/>
    </source>
</evidence>
<evidence type="ECO:0000256" key="6">
    <source>
        <dbReference type="ARBA" id="ARBA00023002"/>
    </source>
</evidence>
<reference evidence="17 18" key="1">
    <citation type="submission" date="2016-10" db="EMBL/GenBank/DDBJ databases">
        <authorList>
            <person name="de Groot N.N."/>
        </authorList>
    </citation>
    <scope>NUCLEOTIDE SEQUENCE [LARGE SCALE GENOMIC DNA]</scope>
    <source>
        <strain evidence="17 18">DSM 16077</strain>
    </source>
</reference>
<keyword evidence="18" id="KW-1185">Reference proteome</keyword>
<dbReference type="EMBL" id="FNHG01000004">
    <property type="protein sequence ID" value="SDM03908.1"/>
    <property type="molecule type" value="Genomic_DNA"/>
</dbReference>
<evidence type="ECO:0000259" key="15">
    <source>
        <dbReference type="Pfam" id="PF02852"/>
    </source>
</evidence>
<keyword evidence="8 13" id="KW-0676">Redox-active center</keyword>
<dbReference type="GO" id="GO:0050660">
    <property type="term" value="F:flavin adenine dinucleotide binding"/>
    <property type="evidence" value="ECO:0007669"/>
    <property type="project" value="InterPro"/>
</dbReference>
<evidence type="ECO:0000256" key="10">
    <source>
        <dbReference type="PIRSR" id="PIRSR000350-2"/>
    </source>
</evidence>
<dbReference type="PIRSF" id="PIRSF000350">
    <property type="entry name" value="Mercury_reductase_MerA"/>
    <property type="match status" value="1"/>
</dbReference>
<evidence type="ECO:0000256" key="1">
    <source>
        <dbReference type="ARBA" id="ARBA00007532"/>
    </source>
</evidence>
<evidence type="ECO:0000256" key="8">
    <source>
        <dbReference type="ARBA" id="ARBA00023284"/>
    </source>
</evidence>
<feature type="domain" description="Pyridine nucleotide-disulphide oxidoreductase dimerisation" evidence="15">
    <location>
        <begin position="342"/>
        <end position="450"/>
    </location>
</feature>
<keyword evidence="11" id="KW-0547">Nucleotide-binding</keyword>
<dbReference type="AlphaFoldDB" id="A0A1G9PYP7"/>
<comment type="cofactor">
    <cofactor evidence="11">
        <name>FAD</name>
        <dbReference type="ChEBI" id="CHEBI:57692"/>
    </cofactor>
    <text evidence="11">Binds 1 FAD per subunit.</text>
</comment>
<sequence>MTQYDYDLFVIGAGSGGVRAARMARQYGAARVAIAEEYRVGGTCVIRGCVPKKFLVYASEFAKTFKLAESYGWSVGKPTFDWEKLIAAKDAEIDRLSGIYWRNLSNSGVEIIEDRAVFEDAHTLRLVKSGKTITAGKILVATGGTPFAPTDIEGHEMGVSSNEAFHLETLPKHVVIAGGGYIACEFAQIFAGMGSQVCQVYRGDTVLRGFDDDVRSHVHEELVRSGVRVITHAVFEKITDLGDGMKRVQLSNGSHVDADMVMYAIGRDPHVVGLGLDKAGVELDGKGAIKVDAFSQTSVGHIYAVGDVTNRVNLTPVAIREGAAFAATVFGGNPTAYDHNDIASAVFTQPPVGSVGLSEADARKAFAQVDIYKTSFRPMKISLTNDASRMLMKLVVDGETDRVLGVHIVGPDAPEMIQMAAIAVKAGLTKAQFDMTCAVHPTSAEELVTMKEKWSPPELKAAE</sequence>
<evidence type="ECO:0000256" key="2">
    <source>
        <dbReference type="ARBA" id="ARBA00011738"/>
    </source>
</evidence>
<proteinExistence type="inferred from homology"/>
<evidence type="ECO:0000256" key="5">
    <source>
        <dbReference type="ARBA" id="ARBA00022857"/>
    </source>
</evidence>
<feature type="binding site" evidence="11">
    <location>
        <position position="266"/>
    </location>
    <ligand>
        <name>NAD(+)</name>
        <dbReference type="ChEBI" id="CHEBI:57540"/>
    </ligand>
</feature>
<dbReference type="PANTHER" id="PTHR42737:SF2">
    <property type="entry name" value="GLUTATHIONE REDUCTASE"/>
    <property type="match status" value="1"/>
</dbReference>
<dbReference type="InterPro" id="IPR004099">
    <property type="entry name" value="Pyr_nucl-diS_OxRdtase_dimer"/>
</dbReference>
<dbReference type="GO" id="GO:0034599">
    <property type="term" value="P:cellular response to oxidative stress"/>
    <property type="evidence" value="ECO:0007669"/>
    <property type="project" value="TreeGrafter"/>
</dbReference>
<protein>
    <recommendedName>
        <fullName evidence="14">Glutathione reductase</fullName>
        <shortName evidence="14">GRase</shortName>
        <ecNumber evidence="14">1.8.1.7</ecNumber>
    </recommendedName>
</protein>
<evidence type="ECO:0000259" key="16">
    <source>
        <dbReference type="Pfam" id="PF07992"/>
    </source>
</evidence>
<gene>
    <name evidence="17" type="ORF">SAMN04488568_10490</name>
</gene>
<dbReference type="SUPFAM" id="SSF55424">
    <property type="entry name" value="FAD/NAD-linked reductases, dimerisation (C-terminal) domain"/>
    <property type="match status" value="1"/>
</dbReference>
<dbReference type="GO" id="GO:0050661">
    <property type="term" value="F:NADP binding"/>
    <property type="evidence" value="ECO:0007669"/>
    <property type="project" value="InterPro"/>
</dbReference>
<dbReference type="InterPro" id="IPR016156">
    <property type="entry name" value="FAD/NAD-linked_Rdtase_dimer_sf"/>
</dbReference>
<evidence type="ECO:0000256" key="11">
    <source>
        <dbReference type="PIRSR" id="PIRSR000350-3"/>
    </source>
</evidence>